<reference evidence="2 3" key="1">
    <citation type="submission" date="2022-07" db="EMBL/GenBank/DDBJ databases">
        <title>Genomic and pangenome structural analysis of the polyextremophile Exiguobacterium.</title>
        <authorList>
            <person name="Shen L."/>
        </authorList>
    </citation>
    <scope>NUCLEOTIDE SEQUENCE [LARGE SCALE GENOMIC DNA]</scope>
    <source>
        <strain evidence="2 3">12_1</strain>
    </source>
</reference>
<dbReference type="InterPro" id="IPR002725">
    <property type="entry name" value="YgjP-like_metallopeptidase"/>
</dbReference>
<dbReference type="CDD" id="cd07344">
    <property type="entry name" value="M48_yhfN_like"/>
    <property type="match status" value="1"/>
</dbReference>
<keyword evidence="3" id="KW-1185">Reference proteome</keyword>
<protein>
    <submittedName>
        <fullName evidence="2">M48 family metallopeptidase</fullName>
    </submittedName>
</protein>
<dbReference type="EMBL" id="JANIEK010000015">
    <property type="protein sequence ID" value="MCT4794992.1"/>
    <property type="molecule type" value="Genomic_DNA"/>
</dbReference>
<dbReference type="RefSeq" id="WP_034815868.1">
    <property type="nucleotide sequence ID" value="NZ_JANIEK010000015.1"/>
</dbReference>
<evidence type="ECO:0000313" key="2">
    <source>
        <dbReference type="EMBL" id="MCT4794992.1"/>
    </source>
</evidence>
<organism evidence="2 3">
    <name type="scientific">Exiguobacterium alkaliphilum</name>
    <dbReference type="NCBI Taxonomy" id="1428684"/>
    <lineage>
        <taxon>Bacteria</taxon>
        <taxon>Bacillati</taxon>
        <taxon>Bacillota</taxon>
        <taxon>Bacilli</taxon>
        <taxon>Bacillales</taxon>
        <taxon>Bacillales Family XII. Incertae Sedis</taxon>
        <taxon>Exiguobacterium</taxon>
    </lineage>
</organism>
<sequence>MTVKVIRHKRRKYAAFFVTPEGIELRIPARLPNRTVEAILHDHKDWINDRLAALPHVPALPSDTLLFQGKTVPLVRRKNIDTFAFEEDTFICPDTWDETHVRAAYERFLRVEALRYVTARSLLYERTLGVRAKKIRIGHQKARWGSCSSTGTISINVRLMLAPSEVLDYVIAHEWAHLIHFDHSKAFWSTVASIYPNVKTATSWLKANGHTLQIKKTN</sequence>
<name>A0ABT2KVL1_9BACL</name>
<accession>A0ABT2KVL1</accession>
<proteinExistence type="predicted"/>
<feature type="domain" description="YgjP-like metallopeptidase" evidence="1">
    <location>
        <begin position="13"/>
        <end position="207"/>
    </location>
</feature>
<gene>
    <name evidence="2" type="ORF">NQG31_05510</name>
</gene>
<evidence type="ECO:0000313" key="3">
    <source>
        <dbReference type="Proteomes" id="UP001206821"/>
    </source>
</evidence>
<dbReference type="InterPro" id="IPR053136">
    <property type="entry name" value="UTP_pyrophosphatase-like"/>
</dbReference>
<dbReference type="Gene3D" id="3.30.2010.10">
    <property type="entry name" value="Metalloproteases ('zincins'), catalytic domain"/>
    <property type="match status" value="1"/>
</dbReference>
<comment type="caution">
    <text evidence="2">The sequence shown here is derived from an EMBL/GenBank/DDBJ whole genome shotgun (WGS) entry which is preliminary data.</text>
</comment>
<dbReference type="PANTHER" id="PTHR30399">
    <property type="entry name" value="UNCHARACTERIZED PROTEIN YGJP"/>
    <property type="match status" value="1"/>
</dbReference>
<evidence type="ECO:0000259" key="1">
    <source>
        <dbReference type="Pfam" id="PF01863"/>
    </source>
</evidence>
<dbReference type="PANTHER" id="PTHR30399:SF1">
    <property type="entry name" value="UTP PYROPHOSPHATASE"/>
    <property type="match status" value="1"/>
</dbReference>
<dbReference type="Pfam" id="PF01863">
    <property type="entry name" value="YgjP-like"/>
    <property type="match status" value="1"/>
</dbReference>
<dbReference type="Proteomes" id="UP001206821">
    <property type="component" value="Unassembled WGS sequence"/>
</dbReference>